<organism evidence="2 3">
    <name type="scientific">Candidatus Fimimonas gallinarum</name>
    <dbReference type="NCBI Taxonomy" id="2840821"/>
    <lineage>
        <taxon>Bacteria</taxon>
        <taxon>Pseudomonadati</taxon>
        <taxon>Myxococcota</taxon>
        <taxon>Myxococcia</taxon>
        <taxon>Myxococcales</taxon>
        <taxon>Cystobacterineae</taxon>
        <taxon>Myxococcaceae</taxon>
        <taxon>Myxococcaceae incertae sedis</taxon>
        <taxon>Candidatus Fimimonas</taxon>
    </lineage>
</organism>
<evidence type="ECO:0000313" key="2">
    <source>
        <dbReference type="EMBL" id="HIR66110.1"/>
    </source>
</evidence>
<comment type="caution">
    <text evidence="2">The sequence shown here is derived from an EMBL/GenBank/DDBJ whole genome shotgun (WGS) entry which is preliminary data.</text>
</comment>
<proteinExistence type="predicted"/>
<reference evidence="2" key="2">
    <citation type="journal article" date="2021" name="PeerJ">
        <title>Extensive microbial diversity within the chicken gut microbiome revealed by metagenomics and culture.</title>
        <authorList>
            <person name="Gilroy R."/>
            <person name="Ravi A."/>
            <person name="Getino M."/>
            <person name="Pursley I."/>
            <person name="Horton D.L."/>
            <person name="Alikhan N.F."/>
            <person name="Baker D."/>
            <person name="Gharbi K."/>
            <person name="Hall N."/>
            <person name="Watson M."/>
            <person name="Adriaenssens E.M."/>
            <person name="Foster-Nyarko E."/>
            <person name="Jarju S."/>
            <person name="Secka A."/>
            <person name="Antonio M."/>
            <person name="Oren A."/>
            <person name="Chaudhuri R.R."/>
            <person name="La Ragione R."/>
            <person name="Hildebrand F."/>
            <person name="Pallen M.J."/>
        </authorList>
    </citation>
    <scope>NUCLEOTIDE SEQUENCE</scope>
    <source>
        <strain evidence="2">CHK121-14286</strain>
    </source>
</reference>
<protein>
    <submittedName>
        <fullName evidence="2">Uncharacterized protein</fullName>
    </submittedName>
</protein>
<dbReference type="AlphaFoldDB" id="A0A9D1J865"/>
<evidence type="ECO:0000313" key="3">
    <source>
        <dbReference type="Proteomes" id="UP000824200"/>
    </source>
</evidence>
<dbReference type="Proteomes" id="UP000824200">
    <property type="component" value="Unassembled WGS sequence"/>
</dbReference>
<gene>
    <name evidence="2" type="ORF">IAC95_04455</name>
</gene>
<accession>A0A9D1J865</accession>
<keyword evidence="1" id="KW-0812">Transmembrane</keyword>
<name>A0A9D1J865_9BACT</name>
<feature type="transmembrane region" description="Helical" evidence="1">
    <location>
        <begin position="96"/>
        <end position="117"/>
    </location>
</feature>
<dbReference type="EMBL" id="DVHL01000036">
    <property type="protein sequence ID" value="HIR66110.1"/>
    <property type="molecule type" value="Genomic_DNA"/>
</dbReference>
<keyword evidence="1" id="KW-0472">Membrane</keyword>
<reference evidence="2" key="1">
    <citation type="submission" date="2020-10" db="EMBL/GenBank/DDBJ databases">
        <authorList>
            <person name="Gilroy R."/>
        </authorList>
    </citation>
    <scope>NUCLEOTIDE SEQUENCE</scope>
    <source>
        <strain evidence="2">CHK121-14286</strain>
    </source>
</reference>
<sequence>MLDKKMLAVLAMLSQQVGYSYKVVKKAQLLANIPKKYAMDMDTLVAIIAFLREMGYAVVKYQDKDDICLTLTVKAETYLAGEKQPAVKSQITNKQVWILFLGVFFASLLGAFVAVLLGKLF</sequence>
<keyword evidence="1" id="KW-1133">Transmembrane helix</keyword>
<evidence type="ECO:0000256" key="1">
    <source>
        <dbReference type="SAM" id="Phobius"/>
    </source>
</evidence>